<dbReference type="AlphaFoldDB" id="A0A8H7E379"/>
<evidence type="ECO:0000313" key="2">
    <source>
        <dbReference type="EMBL" id="KAF7508884.1"/>
    </source>
</evidence>
<dbReference type="Proteomes" id="UP000606974">
    <property type="component" value="Unassembled WGS sequence"/>
</dbReference>
<evidence type="ECO:0000313" key="3">
    <source>
        <dbReference type="Proteomes" id="UP000606974"/>
    </source>
</evidence>
<keyword evidence="3" id="KW-1185">Reference proteome</keyword>
<gene>
    <name evidence="2" type="ORF">GJ744_008593</name>
</gene>
<feature type="compositionally biased region" description="Basic and acidic residues" evidence="1">
    <location>
        <begin position="33"/>
        <end position="64"/>
    </location>
</feature>
<proteinExistence type="predicted"/>
<feature type="region of interest" description="Disordered" evidence="1">
    <location>
        <begin position="1"/>
        <end position="64"/>
    </location>
</feature>
<name>A0A8H7E379_9EURO</name>
<sequence>MPMEPPSHEPLEDGKERSVGGGKLVSARRRQHSKPEGEARWEGSERGEEGVEDGKEETMRGIEG</sequence>
<organism evidence="2 3">
    <name type="scientific">Endocarpon pusillum</name>
    <dbReference type="NCBI Taxonomy" id="364733"/>
    <lineage>
        <taxon>Eukaryota</taxon>
        <taxon>Fungi</taxon>
        <taxon>Dikarya</taxon>
        <taxon>Ascomycota</taxon>
        <taxon>Pezizomycotina</taxon>
        <taxon>Eurotiomycetes</taxon>
        <taxon>Chaetothyriomycetidae</taxon>
        <taxon>Verrucariales</taxon>
        <taxon>Verrucariaceae</taxon>
        <taxon>Endocarpon</taxon>
    </lineage>
</organism>
<evidence type="ECO:0000256" key="1">
    <source>
        <dbReference type="SAM" id="MobiDB-lite"/>
    </source>
</evidence>
<comment type="caution">
    <text evidence="2">The sequence shown here is derived from an EMBL/GenBank/DDBJ whole genome shotgun (WGS) entry which is preliminary data.</text>
</comment>
<dbReference type="EMBL" id="JAACFV010000048">
    <property type="protein sequence ID" value="KAF7508884.1"/>
    <property type="molecule type" value="Genomic_DNA"/>
</dbReference>
<accession>A0A8H7E379</accession>
<feature type="compositionally biased region" description="Basic and acidic residues" evidence="1">
    <location>
        <begin position="1"/>
        <end position="18"/>
    </location>
</feature>
<reference evidence="2" key="1">
    <citation type="submission" date="2020-02" db="EMBL/GenBank/DDBJ databases">
        <authorList>
            <person name="Palmer J.M."/>
        </authorList>
    </citation>
    <scope>NUCLEOTIDE SEQUENCE</scope>
    <source>
        <strain evidence="2">EPUS1.4</strain>
        <tissue evidence="2">Thallus</tissue>
    </source>
</reference>
<protein>
    <submittedName>
        <fullName evidence="2">Uncharacterized protein</fullName>
    </submittedName>
</protein>